<comment type="function">
    <text evidence="2">Transfers an acetyl group from acetyl-CoA to L-homoserine, forming acetyl-L-homoserine.</text>
</comment>
<comment type="catalytic activity">
    <reaction evidence="2">
        <text>L-homoserine + acetyl-CoA = O-acetyl-L-homoserine + CoA</text>
        <dbReference type="Rhea" id="RHEA:13701"/>
        <dbReference type="ChEBI" id="CHEBI:57287"/>
        <dbReference type="ChEBI" id="CHEBI:57288"/>
        <dbReference type="ChEBI" id="CHEBI:57476"/>
        <dbReference type="ChEBI" id="CHEBI:57716"/>
        <dbReference type="EC" id="2.3.1.31"/>
    </reaction>
</comment>
<feature type="active site" description="Nucleophile" evidence="2">
    <location>
        <position position="154"/>
    </location>
</feature>
<evidence type="ECO:0000256" key="2">
    <source>
        <dbReference type="HAMAP-Rule" id="MF_00296"/>
    </source>
</evidence>
<keyword evidence="2" id="KW-0028">Amino-acid biosynthesis</keyword>
<gene>
    <name evidence="2" type="primary">metXA</name>
    <name evidence="4" type="ORF">GCM10009755_28050</name>
</gene>
<dbReference type="InterPro" id="IPR008220">
    <property type="entry name" value="HAT_MetX-like"/>
</dbReference>
<keyword evidence="2" id="KW-0486">Methionine biosynthesis</keyword>
<evidence type="ECO:0000313" key="4">
    <source>
        <dbReference type="EMBL" id="GAA2014707.1"/>
    </source>
</evidence>
<comment type="subunit">
    <text evidence="2">Homodimer.</text>
</comment>
<evidence type="ECO:0000313" key="5">
    <source>
        <dbReference type="Proteomes" id="UP001500755"/>
    </source>
</evidence>
<feature type="active site" evidence="2">
    <location>
        <position position="349"/>
    </location>
</feature>
<accession>A0ABN2TP33</accession>
<sequence length="370" mass="39712">MTVVGRTAVATLPDFRLESGYVFDEITIAYETFGTLNADRSNAVLVEHALTGDAHVTSGVAEPATAEHPGSFAPGWWEDLVGPGRHIDTNEFFVVCTNALGGCNGTTGPTSTHPDGLPYGSRFPSVTIRDMVNAELALADELGIDTWHAVVGGSMGGARALEFAAQAPARVGRLTVLAAPAYSDADHIAWAHTQIRAIELDPDFCGGDYQALGRFPEAGLGIARQIAHLTYRCDAELNSRFSNALQHPKPVHVDDTYYSIQSYLDHQARKLVNRFDAQSYRILTQALRDHDVRRGRSTDLAEALAGITAEVQVLSITSDRLYTPRHVATLAEALPGSPTPVSIESWAGHDGFLTEAAQIGPHVTGFLTAV</sequence>
<comment type="subcellular location">
    <subcellularLocation>
        <location evidence="2">Cytoplasm</location>
    </subcellularLocation>
</comment>
<protein>
    <recommendedName>
        <fullName evidence="2">Homoserine O-acetyltransferase</fullName>
        <shortName evidence="2">HAT</shortName>
        <ecNumber evidence="2">2.3.1.31</ecNumber>
    </recommendedName>
    <alternativeName>
        <fullName evidence="2">Homoserine transacetylase</fullName>
        <shortName evidence="2">HTA</shortName>
    </alternativeName>
</protein>
<dbReference type="InterPro" id="IPR029058">
    <property type="entry name" value="AB_hydrolase_fold"/>
</dbReference>
<keyword evidence="2" id="KW-0012">Acyltransferase</keyword>
<feature type="domain" description="AB hydrolase-1" evidence="3">
    <location>
        <begin position="43"/>
        <end position="355"/>
    </location>
</feature>
<comment type="pathway">
    <text evidence="2">Amino-acid biosynthesis; L-methionine biosynthesis via de novo pathway; O-acetyl-L-homoserine from L-homoserine: step 1/1.</text>
</comment>
<comment type="caution">
    <text evidence="4">The sequence shown here is derived from an EMBL/GenBank/DDBJ whole genome shotgun (WGS) entry which is preliminary data.</text>
</comment>
<dbReference type="Gene3D" id="3.40.50.1820">
    <property type="entry name" value="alpha/beta hydrolase"/>
    <property type="match status" value="1"/>
</dbReference>
<keyword evidence="2" id="KW-0963">Cytoplasm</keyword>
<feature type="active site" evidence="2">
    <location>
        <position position="319"/>
    </location>
</feature>
<evidence type="ECO:0000259" key="3">
    <source>
        <dbReference type="Pfam" id="PF00561"/>
    </source>
</evidence>
<dbReference type="EMBL" id="BAAANO010000035">
    <property type="protein sequence ID" value="GAA2014707.1"/>
    <property type="molecule type" value="Genomic_DNA"/>
</dbReference>
<dbReference type="EC" id="2.3.1.31" evidence="2"/>
<proteinExistence type="inferred from homology"/>
<dbReference type="RefSeq" id="WP_344310724.1">
    <property type="nucleotide sequence ID" value="NZ_BAAANO010000035.1"/>
</dbReference>
<dbReference type="HAMAP" id="MF_00296">
    <property type="entry name" value="MetX_acyltransf"/>
    <property type="match status" value="1"/>
</dbReference>
<dbReference type="Pfam" id="PF00561">
    <property type="entry name" value="Abhydrolase_1"/>
    <property type="match status" value="1"/>
</dbReference>
<evidence type="ECO:0000256" key="1">
    <source>
        <dbReference type="ARBA" id="ARBA00022679"/>
    </source>
</evidence>
<dbReference type="PANTHER" id="PTHR32268">
    <property type="entry name" value="HOMOSERINE O-ACETYLTRANSFERASE"/>
    <property type="match status" value="1"/>
</dbReference>
<reference evidence="4 5" key="1">
    <citation type="journal article" date="2019" name="Int. J. Syst. Evol. Microbiol.">
        <title>The Global Catalogue of Microorganisms (GCM) 10K type strain sequencing project: providing services to taxonomists for standard genome sequencing and annotation.</title>
        <authorList>
            <consortium name="The Broad Institute Genomics Platform"/>
            <consortium name="The Broad Institute Genome Sequencing Center for Infectious Disease"/>
            <person name="Wu L."/>
            <person name="Ma J."/>
        </authorList>
    </citation>
    <scope>NUCLEOTIDE SEQUENCE [LARGE SCALE GENOMIC DNA]</scope>
    <source>
        <strain evidence="4 5">JCM 14546</strain>
    </source>
</reference>
<dbReference type="PIRSF" id="PIRSF000443">
    <property type="entry name" value="Homoser_Ac_trans"/>
    <property type="match status" value="1"/>
</dbReference>
<feature type="binding site" evidence="2">
    <location>
        <position position="350"/>
    </location>
    <ligand>
        <name>substrate</name>
    </ligand>
</feature>
<keyword evidence="1 2" id="KW-0808">Transferase</keyword>
<keyword evidence="5" id="KW-1185">Reference proteome</keyword>
<comment type="caution">
    <text evidence="2">Lacks conserved residue(s) required for the propagation of feature annotation.</text>
</comment>
<dbReference type="NCBIfam" id="NF001209">
    <property type="entry name" value="PRK00175.1"/>
    <property type="match status" value="1"/>
</dbReference>
<dbReference type="InterPro" id="IPR000073">
    <property type="entry name" value="AB_hydrolase_1"/>
</dbReference>
<dbReference type="Proteomes" id="UP001500755">
    <property type="component" value="Unassembled WGS sequence"/>
</dbReference>
<name>A0ABN2TP33_9MICO</name>
<dbReference type="NCBIfam" id="TIGR01392">
    <property type="entry name" value="homoserO_Ac_trn"/>
    <property type="match status" value="1"/>
</dbReference>
<organism evidence="4 5">
    <name type="scientific">Brevibacterium samyangense</name>
    <dbReference type="NCBI Taxonomy" id="366888"/>
    <lineage>
        <taxon>Bacteria</taxon>
        <taxon>Bacillati</taxon>
        <taxon>Actinomycetota</taxon>
        <taxon>Actinomycetes</taxon>
        <taxon>Micrococcales</taxon>
        <taxon>Brevibacteriaceae</taxon>
        <taxon>Brevibacterium</taxon>
    </lineage>
</organism>
<feature type="binding site" evidence="2">
    <location>
        <position position="224"/>
    </location>
    <ligand>
        <name>substrate</name>
    </ligand>
</feature>
<comment type="similarity">
    <text evidence="2">Belongs to the AB hydrolase superfamily. MetX family.</text>
</comment>
<dbReference type="SUPFAM" id="SSF53474">
    <property type="entry name" value="alpha/beta-Hydrolases"/>
    <property type="match status" value="1"/>
</dbReference>
<dbReference type="PANTHER" id="PTHR32268:SF11">
    <property type="entry name" value="HOMOSERINE O-ACETYLTRANSFERASE"/>
    <property type="match status" value="1"/>
</dbReference>